<organism evidence="1 2">
    <name type="scientific">Clonorchis sinensis</name>
    <name type="common">Chinese liver fluke</name>
    <dbReference type="NCBI Taxonomy" id="79923"/>
    <lineage>
        <taxon>Eukaryota</taxon>
        <taxon>Metazoa</taxon>
        <taxon>Spiralia</taxon>
        <taxon>Lophotrochozoa</taxon>
        <taxon>Platyhelminthes</taxon>
        <taxon>Trematoda</taxon>
        <taxon>Digenea</taxon>
        <taxon>Opisthorchiida</taxon>
        <taxon>Opisthorchiata</taxon>
        <taxon>Opisthorchiidae</taxon>
        <taxon>Clonorchis</taxon>
    </lineage>
</organism>
<keyword evidence="2" id="KW-1185">Reference proteome</keyword>
<gene>
    <name evidence="1" type="ORF">CSKR_108454</name>
</gene>
<comment type="caution">
    <text evidence="1">The sequence shown here is derived from an EMBL/GenBank/DDBJ whole genome shotgun (WGS) entry which is preliminary data.</text>
</comment>
<reference evidence="1 2" key="2">
    <citation type="journal article" date="2021" name="Genomics">
        <title>High-quality reference genome for Clonorchis sinensis.</title>
        <authorList>
            <person name="Young N.D."/>
            <person name="Stroehlein A.J."/>
            <person name="Kinkar L."/>
            <person name="Wang T."/>
            <person name="Sohn W.M."/>
            <person name="Chang B.C.H."/>
            <person name="Kaur P."/>
            <person name="Weisz D."/>
            <person name="Dudchenko O."/>
            <person name="Aiden E.L."/>
            <person name="Korhonen P.K."/>
            <person name="Gasser R.B."/>
        </authorList>
    </citation>
    <scope>NUCLEOTIDE SEQUENCE [LARGE SCALE GENOMIC DNA]</scope>
    <source>
        <strain evidence="1">Cs-k2</strain>
    </source>
</reference>
<reference evidence="1 2" key="1">
    <citation type="journal article" date="2018" name="Biotechnol. Adv.">
        <title>Improved genomic resources and new bioinformatic workflow for the carcinogenic parasite Clonorchis sinensis: Biotechnological implications.</title>
        <authorList>
            <person name="Wang D."/>
            <person name="Korhonen P.K."/>
            <person name="Gasser R.B."/>
            <person name="Young N.D."/>
        </authorList>
    </citation>
    <scope>NUCLEOTIDE SEQUENCE [LARGE SCALE GENOMIC DNA]</scope>
    <source>
        <strain evidence="1">Cs-k2</strain>
    </source>
</reference>
<proteinExistence type="predicted"/>
<protein>
    <submittedName>
        <fullName evidence="1">Uncharacterized protein</fullName>
    </submittedName>
</protein>
<accession>A0A419PID4</accession>
<dbReference type="AlphaFoldDB" id="A0A419PID4"/>
<sequence length="101" mass="11392">MNYLADNRLVTKLFLWLEHEFTGRKVRGSNPASASRIPLSRLVAVSQPSCFLLMALQLSTERALQLNDFLFSWGVRCNHRLTSSCKSAVYAGILLLRHPTS</sequence>
<evidence type="ECO:0000313" key="2">
    <source>
        <dbReference type="Proteomes" id="UP000286415"/>
    </source>
</evidence>
<dbReference type="OrthoDB" id="10546011at2759"/>
<dbReference type="Proteomes" id="UP000286415">
    <property type="component" value="Unassembled WGS sequence"/>
</dbReference>
<dbReference type="InParanoid" id="A0A419PID4"/>
<dbReference type="EMBL" id="NIRI02000013">
    <property type="protein sequence ID" value="KAG5453247.1"/>
    <property type="molecule type" value="Genomic_DNA"/>
</dbReference>
<name>A0A419PID4_CLOSI</name>
<evidence type="ECO:0000313" key="1">
    <source>
        <dbReference type="EMBL" id="KAG5453247.1"/>
    </source>
</evidence>